<dbReference type="PROSITE" id="PS50238">
    <property type="entry name" value="RHOGAP"/>
    <property type="match status" value="1"/>
</dbReference>
<proteinExistence type="predicted"/>
<feature type="region of interest" description="Disordered" evidence="2">
    <location>
        <begin position="591"/>
        <end position="716"/>
    </location>
</feature>
<feature type="domain" description="Rho-GAP" evidence="3">
    <location>
        <begin position="389"/>
        <end position="585"/>
    </location>
</feature>
<dbReference type="PROSITE" id="PS51741">
    <property type="entry name" value="F_BAR"/>
    <property type="match status" value="1"/>
</dbReference>
<feature type="compositionally biased region" description="Polar residues" evidence="2">
    <location>
        <begin position="692"/>
        <end position="706"/>
    </location>
</feature>
<dbReference type="GO" id="GO:0007264">
    <property type="term" value="P:small GTPase-mediated signal transduction"/>
    <property type="evidence" value="ECO:0007669"/>
    <property type="project" value="TreeGrafter"/>
</dbReference>
<dbReference type="SUPFAM" id="SSF103657">
    <property type="entry name" value="BAR/IMD domain-like"/>
    <property type="match status" value="1"/>
</dbReference>
<evidence type="ECO:0008006" key="7">
    <source>
        <dbReference type="Google" id="ProtNLM"/>
    </source>
</evidence>
<evidence type="ECO:0000313" key="5">
    <source>
        <dbReference type="EMBL" id="OAD03081.1"/>
    </source>
</evidence>
<dbReference type="SMART" id="SM00324">
    <property type="entry name" value="RhoGAP"/>
    <property type="match status" value="1"/>
</dbReference>
<dbReference type="Gene3D" id="1.10.555.10">
    <property type="entry name" value="Rho GTPase activation protein"/>
    <property type="match status" value="1"/>
</dbReference>
<dbReference type="SMART" id="SM00055">
    <property type="entry name" value="FCH"/>
    <property type="match status" value="1"/>
</dbReference>
<gene>
    <name evidence="5" type="ORF">MUCCIDRAFT_109934</name>
</gene>
<dbReference type="PANTHER" id="PTHR23065:SF17">
    <property type="entry name" value="RHO-GTPASE-ACTIVATING PROTEIN RGD2"/>
    <property type="match status" value="1"/>
</dbReference>
<dbReference type="InterPro" id="IPR000198">
    <property type="entry name" value="RhoGAP_dom"/>
</dbReference>
<dbReference type="GO" id="GO:0005096">
    <property type="term" value="F:GTPase activator activity"/>
    <property type="evidence" value="ECO:0007669"/>
    <property type="project" value="TreeGrafter"/>
</dbReference>
<feature type="compositionally biased region" description="Basic and acidic residues" evidence="2">
    <location>
        <begin position="605"/>
        <end position="615"/>
    </location>
</feature>
<feature type="domain" description="F-BAR" evidence="4">
    <location>
        <begin position="5"/>
        <end position="354"/>
    </location>
</feature>
<evidence type="ECO:0000313" key="6">
    <source>
        <dbReference type="Proteomes" id="UP000077051"/>
    </source>
</evidence>
<dbReference type="Gene3D" id="1.20.1270.60">
    <property type="entry name" value="Arfaptin homology (AH) domain/BAR domain"/>
    <property type="match status" value="1"/>
</dbReference>
<comment type="caution">
    <text evidence="5">The sequence shown here is derived from an EMBL/GenBank/DDBJ whole genome shotgun (WGS) entry which is preliminary data.</text>
</comment>
<dbReference type="GO" id="GO:0007010">
    <property type="term" value="P:cytoskeleton organization"/>
    <property type="evidence" value="ECO:0007669"/>
    <property type="project" value="TreeGrafter"/>
</dbReference>
<dbReference type="InterPro" id="IPR008936">
    <property type="entry name" value="Rho_GTPase_activation_prot"/>
</dbReference>
<dbReference type="InterPro" id="IPR031160">
    <property type="entry name" value="F_BAR_dom"/>
</dbReference>
<keyword evidence="1" id="KW-0175">Coiled coil</keyword>
<dbReference type="InterPro" id="IPR027267">
    <property type="entry name" value="AH/BAR_dom_sf"/>
</dbReference>
<evidence type="ECO:0000259" key="4">
    <source>
        <dbReference type="PROSITE" id="PS51741"/>
    </source>
</evidence>
<dbReference type="GO" id="GO:0005737">
    <property type="term" value="C:cytoplasm"/>
    <property type="evidence" value="ECO:0007669"/>
    <property type="project" value="TreeGrafter"/>
</dbReference>
<name>A0A168L3U4_MUCCL</name>
<accession>A0A168L3U4</accession>
<dbReference type="GO" id="GO:0000935">
    <property type="term" value="C:division septum"/>
    <property type="evidence" value="ECO:0007669"/>
    <property type="project" value="TreeGrafter"/>
</dbReference>
<dbReference type="STRING" id="747725.A0A168L3U4"/>
<protein>
    <recommendedName>
        <fullName evidence="7">Rho-GAP domain-containing protein</fullName>
    </recommendedName>
</protein>
<evidence type="ECO:0000256" key="1">
    <source>
        <dbReference type="PROSITE-ProRule" id="PRU01077"/>
    </source>
</evidence>
<dbReference type="EMBL" id="AMYB01000004">
    <property type="protein sequence ID" value="OAD03081.1"/>
    <property type="molecule type" value="Genomic_DNA"/>
</dbReference>
<dbReference type="GO" id="GO:0005886">
    <property type="term" value="C:plasma membrane"/>
    <property type="evidence" value="ECO:0007669"/>
    <property type="project" value="TreeGrafter"/>
</dbReference>
<evidence type="ECO:0000259" key="3">
    <source>
        <dbReference type="PROSITE" id="PS50238"/>
    </source>
</evidence>
<organism evidence="5 6">
    <name type="scientific">Mucor lusitanicus CBS 277.49</name>
    <dbReference type="NCBI Taxonomy" id="747725"/>
    <lineage>
        <taxon>Eukaryota</taxon>
        <taxon>Fungi</taxon>
        <taxon>Fungi incertae sedis</taxon>
        <taxon>Mucoromycota</taxon>
        <taxon>Mucoromycotina</taxon>
        <taxon>Mucoromycetes</taxon>
        <taxon>Mucorales</taxon>
        <taxon>Mucorineae</taxon>
        <taxon>Mucoraceae</taxon>
        <taxon>Mucor</taxon>
    </lineage>
</organism>
<dbReference type="SUPFAM" id="SSF48350">
    <property type="entry name" value="GTPase activation domain, GAP"/>
    <property type="match status" value="1"/>
</dbReference>
<feature type="compositionally biased region" description="Low complexity" evidence="2">
    <location>
        <begin position="622"/>
        <end position="679"/>
    </location>
</feature>
<dbReference type="Pfam" id="PF00620">
    <property type="entry name" value="RhoGAP"/>
    <property type="match status" value="1"/>
</dbReference>
<evidence type="ECO:0000256" key="2">
    <source>
        <dbReference type="SAM" id="MobiDB-lite"/>
    </source>
</evidence>
<dbReference type="Proteomes" id="UP000077051">
    <property type="component" value="Unassembled WGS sequence"/>
</dbReference>
<sequence>MPHLHPFQESFWAPTASNDYNIGYSVLHSKLEQSTAENKVIVDYIKQRINAEKIHATLLASITAPTTPFENDIGGALKKCFEVVCAESQDSAKEHTNRADNLNTTTLDPLVQFFNRYDRIITQAKRTVESQINQFNLACKLMEEAKVFYVNRCKTMLIVQPDYTDVKMGKTLQFHTRDHAWAWFTDLFKEDAYTKEQVVDLLKDVISDEEAVIESLLNIQFLKQEDDKYIKQQSLVTPGETENPAVSESKGFSGFLGRWGGQQQIKKEDILFDMMEADKAYQRSVTQAELARTQTEQILYVHYQEMESLELERIQTIKQAFISMAASLSNTIPRCKETFDNMMLYQETLKPDKDVQFIVEQYRTGQYCPKPILYENYFHSVAADQLFGVSLEEITKVQGTMVPQLITVGLSAIESGFSRLYDEEKNVVWTASLPLDRVHAARAEINTSKPITCESLQKYDLLLLASLLRLYLLELPECLFTFELYEPCKLLYSNQNQDKDSRLMSISKLLATLPTANYHTVMVLLGHFHKLVKQTTTDTQFTSLSLAKSFSYILMRPQIESKISIHEKHPQRLLYDLIENFDTIFTQESHYAQEKNSSRPSIIIPKEKEAADPIAKKKSNSLDESSSSSASPSARTSTSSSNVTRRSSILSSFMRSSQSTPTSSMKSKPPIIPMPSSSTLFEDPDEIERSSESTIAATPPHTSASSVEPHHKSVQLDDTYMMEELASLDSFFEDED</sequence>
<dbReference type="Pfam" id="PF00611">
    <property type="entry name" value="FCH"/>
    <property type="match status" value="1"/>
</dbReference>
<keyword evidence="6" id="KW-1185">Reference proteome</keyword>
<reference evidence="5 6" key="1">
    <citation type="submission" date="2015-06" db="EMBL/GenBank/DDBJ databases">
        <title>Expansion of signal transduction pathways in fungi by whole-genome duplication.</title>
        <authorList>
            <consortium name="DOE Joint Genome Institute"/>
            <person name="Corrochano L.M."/>
            <person name="Kuo A."/>
            <person name="Marcet-Houben M."/>
            <person name="Polaino S."/>
            <person name="Salamov A."/>
            <person name="Villalobos J.M."/>
            <person name="Alvarez M.I."/>
            <person name="Avalos J."/>
            <person name="Benito E.P."/>
            <person name="Benoit I."/>
            <person name="Burger G."/>
            <person name="Camino L.P."/>
            <person name="Canovas D."/>
            <person name="Cerda-Olmedo E."/>
            <person name="Cheng J.-F."/>
            <person name="Dominguez A."/>
            <person name="Elias M."/>
            <person name="Eslava A.P."/>
            <person name="Glaser F."/>
            <person name="Grimwood J."/>
            <person name="Gutierrez G."/>
            <person name="Heitman J."/>
            <person name="Henrissat B."/>
            <person name="Iturriaga E.A."/>
            <person name="Lang B.F."/>
            <person name="Lavin J.L."/>
            <person name="Lee S."/>
            <person name="Li W."/>
            <person name="Lindquist E."/>
            <person name="Lopez-Garcia S."/>
            <person name="Luque E.M."/>
            <person name="Marcos A.T."/>
            <person name="Martin J."/>
            <person name="Mccluskey K."/>
            <person name="Medina H.R."/>
            <person name="Miralles-Duran A."/>
            <person name="Miyazaki A."/>
            <person name="Munoz-Torres E."/>
            <person name="Oguiza J.A."/>
            <person name="Ohm R."/>
            <person name="Olmedo M."/>
            <person name="Orejas M."/>
            <person name="Ortiz-Castellanos L."/>
            <person name="Pisabarro A.G."/>
            <person name="Rodriguez-Romero J."/>
            <person name="Ruiz-Herrera J."/>
            <person name="Ruiz-Vazquez R."/>
            <person name="Sanz C."/>
            <person name="Schackwitz W."/>
            <person name="Schmutz J."/>
            <person name="Shahriari M."/>
            <person name="Shelest E."/>
            <person name="Silva-Franco F."/>
            <person name="Soanes D."/>
            <person name="Syed K."/>
            <person name="Tagua V.G."/>
            <person name="Talbot N.J."/>
            <person name="Thon M."/>
            <person name="De Vries R.P."/>
            <person name="Wiebenga A."/>
            <person name="Yadav J.S."/>
            <person name="Braun E.L."/>
            <person name="Baker S."/>
            <person name="Garre V."/>
            <person name="Horwitz B."/>
            <person name="Torres-Martinez S."/>
            <person name="Idnurm A."/>
            <person name="Herrera-Estrella A."/>
            <person name="Gabaldon T."/>
            <person name="Grigoriev I.V."/>
        </authorList>
    </citation>
    <scope>NUCLEOTIDE SEQUENCE [LARGE SCALE GENOMIC DNA]</scope>
    <source>
        <strain evidence="5 6">CBS 277.49</strain>
    </source>
</reference>
<dbReference type="OrthoDB" id="2155291at2759"/>
<dbReference type="InterPro" id="IPR001060">
    <property type="entry name" value="FCH_dom"/>
</dbReference>
<dbReference type="PANTHER" id="PTHR23065">
    <property type="entry name" value="PROLINE-SERINE-THREONINE PHOSPHATASE INTERACTING PROTEIN 1"/>
    <property type="match status" value="1"/>
</dbReference>
<dbReference type="AlphaFoldDB" id="A0A168L3U4"/>
<dbReference type="VEuPathDB" id="FungiDB:MUCCIDRAFT_109934"/>